<sequence>MTWIGEMFRARALPRRIPQHAMKTIAMIKKLDEVVLMAETIVLGPAGIWSHQTDAVALIKEAIVWLKVIRAIGNAGGLMKDMMNQGPTIVIRINIVIDPQPELLGSMLERVTIQKESLGNGAKKRHLNPLKNPDVIGVIKIIVSHKLFNWK</sequence>
<dbReference type="EMBL" id="HACM01009942">
    <property type="protein sequence ID" value="CRZ10384.1"/>
    <property type="molecule type" value="Transcribed_RNA"/>
</dbReference>
<proteinExistence type="predicted"/>
<reference evidence="1" key="1">
    <citation type="submission" date="2015-04" db="EMBL/GenBank/DDBJ databases">
        <title>The genome sequence of the plant pathogenic Rhizarian Plasmodiophora brassicae reveals insights in its biotrophic life cycle and the origin of chitin synthesis.</title>
        <authorList>
            <person name="Schwelm A."/>
            <person name="Fogelqvist J."/>
            <person name="Knaust A."/>
            <person name="Julke S."/>
            <person name="Lilja T."/>
            <person name="Dhandapani V."/>
            <person name="Bonilla-Rosso G."/>
            <person name="Karlsson M."/>
            <person name="Shevchenko A."/>
            <person name="Choi S.R."/>
            <person name="Kim H.G."/>
            <person name="Park J.Y."/>
            <person name="Lim Y.P."/>
            <person name="Ludwig-Muller J."/>
            <person name="Dixelius C."/>
        </authorList>
    </citation>
    <scope>NUCLEOTIDE SEQUENCE</scope>
    <source>
        <tissue evidence="1">Potato root galls</tissue>
    </source>
</reference>
<dbReference type="AlphaFoldDB" id="A0A0H5RNS6"/>
<protein>
    <submittedName>
        <fullName evidence="1">Uncharacterized protein</fullName>
    </submittedName>
</protein>
<name>A0A0H5RNS6_9EUKA</name>
<evidence type="ECO:0000313" key="1">
    <source>
        <dbReference type="EMBL" id="CRZ10384.1"/>
    </source>
</evidence>
<organism evidence="1">
    <name type="scientific">Spongospora subterranea</name>
    <dbReference type="NCBI Taxonomy" id="70186"/>
    <lineage>
        <taxon>Eukaryota</taxon>
        <taxon>Sar</taxon>
        <taxon>Rhizaria</taxon>
        <taxon>Endomyxa</taxon>
        <taxon>Phytomyxea</taxon>
        <taxon>Plasmodiophorida</taxon>
        <taxon>Plasmodiophoridae</taxon>
        <taxon>Spongospora</taxon>
    </lineage>
</organism>
<accession>A0A0H5RNS6</accession>